<sequence>MTITEIVPRTGRTAERTSDAVPERPGQIEAKLGEVEALGREQANLLAHLVEGYAGHTRNERQMLDILKELRDLYVKALQPSVDRTDQACPPTADREPTPRRPARDGEVCACGRPAVDVLLFNDLGPTPSCGTFEEGRHRPAGCPSWCVAEHSRPWDGEHGGEIHEVELAYHPYVVTVLSGEEKTYLAPILASILTDSADGEPYISLVNHDGCASDRLTSDEADQLADILQELAATMRREEVRS</sequence>
<protein>
    <submittedName>
        <fullName evidence="2">DUF6907 domain-containing protein</fullName>
    </submittedName>
</protein>
<proteinExistence type="predicted"/>
<dbReference type="InterPro" id="IPR054202">
    <property type="entry name" value="DUF6907"/>
</dbReference>
<keyword evidence="3" id="KW-1185">Reference proteome</keyword>
<dbReference type="RefSeq" id="WP_378205068.1">
    <property type="nucleotide sequence ID" value="NZ_JBHLZP010000159.1"/>
</dbReference>
<name>A0ABV5YI98_9ACTN</name>
<dbReference type="EMBL" id="JBHLZP010000159">
    <property type="protein sequence ID" value="MFB9834789.1"/>
    <property type="molecule type" value="Genomic_DNA"/>
</dbReference>
<accession>A0ABV5YI98</accession>
<evidence type="ECO:0000313" key="2">
    <source>
        <dbReference type="EMBL" id="MFB9834789.1"/>
    </source>
</evidence>
<gene>
    <name evidence="2" type="ORF">ACFFNX_21620</name>
</gene>
<feature type="compositionally biased region" description="Basic and acidic residues" evidence="1">
    <location>
        <begin position="12"/>
        <end position="22"/>
    </location>
</feature>
<organism evidence="2 3">
    <name type="scientific">Actinoallomurus acaciae</name>
    <dbReference type="NCBI Taxonomy" id="502577"/>
    <lineage>
        <taxon>Bacteria</taxon>
        <taxon>Bacillati</taxon>
        <taxon>Actinomycetota</taxon>
        <taxon>Actinomycetes</taxon>
        <taxon>Streptosporangiales</taxon>
        <taxon>Thermomonosporaceae</taxon>
        <taxon>Actinoallomurus</taxon>
    </lineage>
</organism>
<feature type="compositionally biased region" description="Basic and acidic residues" evidence="1">
    <location>
        <begin position="93"/>
        <end position="105"/>
    </location>
</feature>
<evidence type="ECO:0000313" key="3">
    <source>
        <dbReference type="Proteomes" id="UP001589627"/>
    </source>
</evidence>
<feature type="region of interest" description="Disordered" evidence="1">
    <location>
        <begin position="84"/>
        <end position="105"/>
    </location>
</feature>
<feature type="region of interest" description="Disordered" evidence="1">
    <location>
        <begin position="1"/>
        <end position="23"/>
    </location>
</feature>
<dbReference type="Proteomes" id="UP001589627">
    <property type="component" value="Unassembled WGS sequence"/>
</dbReference>
<dbReference type="Pfam" id="PF21848">
    <property type="entry name" value="DUF6907"/>
    <property type="match status" value="1"/>
</dbReference>
<reference evidence="2 3" key="1">
    <citation type="submission" date="2024-09" db="EMBL/GenBank/DDBJ databases">
        <authorList>
            <person name="Sun Q."/>
            <person name="Mori K."/>
        </authorList>
    </citation>
    <scope>NUCLEOTIDE SEQUENCE [LARGE SCALE GENOMIC DNA]</scope>
    <source>
        <strain evidence="2 3">TBRC 0563</strain>
    </source>
</reference>
<comment type="caution">
    <text evidence="2">The sequence shown here is derived from an EMBL/GenBank/DDBJ whole genome shotgun (WGS) entry which is preliminary data.</text>
</comment>
<evidence type="ECO:0000256" key="1">
    <source>
        <dbReference type="SAM" id="MobiDB-lite"/>
    </source>
</evidence>